<accession>S5T3P3</accession>
<dbReference type="AlphaFoldDB" id="S5T3P3"/>
<feature type="region of interest" description="Disordered" evidence="1">
    <location>
        <begin position="1"/>
        <end position="86"/>
    </location>
</feature>
<dbReference type="Proteomes" id="UP000015388">
    <property type="component" value="Chromosome"/>
</dbReference>
<proteinExistence type="predicted"/>
<keyword evidence="2" id="KW-0812">Transmembrane</keyword>
<name>S5T3P3_9CORY</name>
<reference evidence="3 4" key="1">
    <citation type="submission" date="2012-11" db="EMBL/GenBank/DDBJ databases">
        <title>The complete genome sequence of Corynebacterium maris Coryn-1 (=DSM 45190).</title>
        <authorList>
            <person name="Schaffert L."/>
            <person name="Albersmeier A."/>
            <person name="Kalinowski J."/>
            <person name="Ruckert C."/>
        </authorList>
    </citation>
    <scope>NUCLEOTIDE SEQUENCE [LARGE SCALE GENOMIC DNA]</scope>
    <source>
        <strain evidence="4">Coryn-1</strain>
    </source>
</reference>
<evidence type="ECO:0008006" key="5">
    <source>
        <dbReference type="Google" id="ProtNLM"/>
    </source>
</evidence>
<dbReference type="PATRIC" id="fig|1224163.3.peg.1801"/>
<dbReference type="HOGENOM" id="CLU_091328_0_0_11"/>
<dbReference type="STRING" id="1224163.B841_08960"/>
<gene>
    <name evidence="3" type="ORF">B841_08960</name>
</gene>
<dbReference type="OrthoDB" id="5194448at2"/>
<evidence type="ECO:0000313" key="4">
    <source>
        <dbReference type="Proteomes" id="UP000015388"/>
    </source>
</evidence>
<organism evidence="3 4">
    <name type="scientific">Corynebacterium maris DSM 45190</name>
    <dbReference type="NCBI Taxonomy" id="1224163"/>
    <lineage>
        <taxon>Bacteria</taxon>
        <taxon>Bacillati</taxon>
        <taxon>Actinomycetota</taxon>
        <taxon>Actinomycetes</taxon>
        <taxon>Mycobacteriales</taxon>
        <taxon>Corynebacteriaceae</taxon>
        <taxon>Corynebacterium</taxon>
    </lineage>
</organism>
<keyword evidence="4" id="KW-1185">Reference proteome</keyword>
<sequence>MKLPWQKSDSSTDASSSTGAGSTAATPEMTDAVEAPEEVKYPKGYTPPKGRPTPTRREQEIAAGVIRDPNAASSHQAAQRRKELKKTLSKEEWKEYKRKEREENRERNREYQKRMNAGDERYLPETDRGPERRYVRDWVDSRRSFNNYVMPIALALLVVMFIGMVAPLVANVLSIAAMAVILIFFIEGIMIGRGANRAVRAKFPETSATGFGLGMYAYSRSTQLRRWRTPKPQVELGDKV</sequence>
<feature type="transmembrane region" description="Helical" evidence="2">
    <location>
        <begin position="148"/>
        <end position="166"/>
    </location>
</feature>
<feature type="compositionally biased region" description="Low complexity" evidence="1">
    <location>
        <begin position="8"/>
        <end position="26"/>
    </location>
</feature>
<evidence type="ECO:0000256" key="2">
    <source>
        <dbReference type="SAM" id="Phobius"/>
    </source>
</evidence>
<dbReference type="RefSeq" id="WP_020935198.1">
    <property type="nucleotide sequence ID" value="NC_021915.1"/>
</dbReference>
<dbReference type="KEGG" id="cmd:B841_08960"/>
<evidence type="ECO:0000256" key="1">
    <source>
        <dbReference type="SAM" id="MobiDB-lite"/>
    </source>
</evidence>
<dbReference type="InterPro" id="IPR021403">
    <property type="entry name" value="DUF3043"/>
</dbReference>
<feature type="transmembrane region" description="Helical" evidence="2">
    <location>
        <begin position="172"/>
        <end position="192"/>
    </location>
</feature>
<dbReference type="EMBL" id="CP003924">
    <property type="protein sequence ID" value="AGS35265.1"/>
    <property type="molecule type" value="Genomic_DNA"/>
</dbReference>
<evidence type="ECO:0000313" key="3">
    <source>
        <dbReference type="EMBL" id="AGS35265.1"/>
    </source>
</evidence>
<dbReference type="Pfam" id="PF11241">
    <property type="entry name" value="DUF3043"/>
    <property type="match status" value="1"/>
</dbReference>
<keyword evidence="2" id="KW-1133">Transmembrane helix</keyword>
<protein>
    <recommendedName>
        <fullName evidence="5">DUF3043 domain-containing protein</fullName>
    </recommendedName>
</protein>
<keyword evidence="2" id="KW-0472">Membrane</keyword>
<dbReference type="eggNOG" id="ENOG5031D67">
    <property type="taxonomic scope" value="Bacteria"/>
</dbReference>